<dbReference type="AlphaFoldDB" id="A0AAD1ZUF8"/>
<keyword evidence="4" id="KW-1185">Reference proteome</keyword>
<name>A0AAD1ZUF8_9LAMI</name>
<organism evidence="3 4">
    <name type="scientific">Fraxinus pennsylvanica</name>
    <dbReference type="NCBI Taxonomy" id="56036"/>
    <lineage>
        <taxon>Eukaryota</taxon>
        <taxon>Viridiplantae</taxon>
        <taxon>Streptophyta</taxon>
        <taxon>Embryophyta</taxon>
        <taxon>Tracheophyta</taxon>
        <taxon>Spermatophyta</taxon>
        <taxon>Magnoliopsida</taxon>
        <taxon>eudicotyledons</taxon>
        <taxon>Gunneridae</taxon>
        <taxon>Pentapetalae</taxon>
        <taxon>asterids</taxon>
        <taxon>lamiids</taxon>
        <taxon>Lamiales</taxon>
        <taxon>Oleaceae</taxon>
        <taxon>Oleeae</taxon>
        <taxon>Fraxinus</taxon>
    </lineage>
</organism>
<sequence>MSHQYDPAFSKAKEKMPLSLCLLVPVSFWDVEVLVPPFFRTKLKKLVSGHEAIVYGEPSYKGVARHCTFEPNEAGPRYHRLARPDRIPCRGKTEVPRGCRGSNDFIILTTPQPGNGRKESPAIRRSEIEIHHRKERAEALHLSHGLCLSRRSVHLCRRRALRRASRTRLLRMGLQALSIPCSRRSKSPAALWGWREKRCRVTDPIEMAQTLDTKFHPAWCPRSIALVSMISKDRVGDVEVHYYGIEQEERGVVQLGHTLSGYCSSVNTIIRNPIWPCARRLLLDQAAPMFEPINVSECSMVCCLSHHKTSKIKIFSEAHPDLMNRYLYPYLVGFAHKIILPYMDRQPRWVGSWKDAYKAAVTSSELMRGISPNCIYPREWIVRAAVMAAEAGKPDPKISFIQPEGERGTWRLDEEELAKARRALQSLEEFLKEREDESATLAGQLAEREAAHEAATQELAELNEALGEKRRTLEMLGSGRKKKTPFAQRSL</sequence>
<feature type="coiled-coil region" evidence="1">
    <location>
        <begin position="417"/>
        <end position="472"/>
    </location>
</feature>
<evidence type="ECO:0000256" key="2">
    <source>
        <dbReference type="SAM" id="MobiDB-lite"/>
    </source>
</evidence>
<reference evidence="3" key="1">
    <citation type="submission" date="2023-05" db="EMBL/GenBank/DDBJ databases">
        <authorList>
            <person name="Huff M."/>
        </authorList>
    </citation>
    <scope>NUCLEOTIDE SEQUENCE</scope>
</reference>
<keyword evidence="1" id="KW-0175">Coiled coil</keyword>
<protein>
    <submittedName>
        <fullName evidence="3">Uncharacterized protein</fullName>
    </submittedName>
</protein>
<proteinExistence type="predicted"/>
<evidence type="ECO:0000256" key="1">
    <source>
        <dbReference type="SAM" id="Coils"/>
    </source>
</evidence>
<dbReference type="EMBL" id="OU503049">
    <property type="protein sequence ID" value="CAI9775833.1"/>
    <property type="molecule type" value="Genomic_DNA"/>
</dbReference>
<dbReference type="Proteomes" id="UP000834106">
    <property type="component" value="Chromosome 14"/>
</dbReference>
<feature type="region of interest" description="Disordered" evidence="2">
    <location>
        <begin position="472"/>
        <end position="491"/>
    </location>
</feature>
<evidence type="ECO:0000313" key="3">
    <source>
        <dbReference type="EMBL" id="CAI9775833.1"/>
    </source>
</evidence>
<accession>A0AAD1ZUF8</accession>
<gene>
    <name evidence="3" type="ORF">FPE_LOCUS23263</name>
</gene>
<evidence type="ECO:0000313" key="4">
    <source>
        <dbReference type="Proteomes" id="UP000834106"/>
    </source>
</evidence>